<accession>A0A6G1LMS9</accession>
<dbReference type="PANTHER" id="PTHR24305">
    <property type="entry name" value="CYTOCHROME P450"/>
    <property type="match status" value="1"/>
</dbReference>
<dbReference type="GO" id="GO:0005506">
    <property type="term" value="F:iron ion binding"/>
    <property type="evidence" value="ECO:0007669"/>
    <property type="project" value="InterPro"/>
</dbReference>
<dbReference type="InterPro" id="IPR036396">
    <property type="entry name" value="Cyt_P450_sf"/>
</dbReference>
<dbReference type="Gene3D" id="1.10.630.10">
    <property type="entry name" value="Cytochrome P450"/>
    <property type="match status" value="1"/>
</dbReference>
<dbReference type="InterPro" id="IPR001128">
    <property type="entry name" value="Cyt_P450"/>
</dbReference>
<dbReference type="PROSITE" id="PS00086">
    <property type="entry name" value="CYTOCHROME_P450"/>
    <property type="match status" value="1"/>
</dbReference>
<dbReference type="CDD" id="cd11060">
    <property type="entry name" value="CYP57A1-like"/>
    <property type="match status" value="1"/>
</dbReference>
<dbReference type="PRINTS" id="PR00463">
    <property type="entry name" value="EP450I"/>
</dbReference>
<keyword evidence="4 5" id="KW-0408">Iron</keyword>
<evidence type="ECO:0000313" key="8">
    <source>
        <dbReference type="EMBL" id="KAF2773930.1"/>
    </source>
</evidence>
<dbReference type="InterPro" id="IPR017972">
    <property type="entry name" value="Cyt_P450_CS"/>
</dbReference>
<organism evidence="8 9">
    <name type="scientific">Teratosphaeria nubilosa</name>
    <dbReference type="NCBI Taxonomy" id="161662"/>
    <lineage>
        <taxon>Eukaryota</taxon>
        <taxon>Fungi</taxon>
        <taxon>Dikarya</taxon>
        <taxon>Ascomycota</taxon>
        <taxon>Pezizomycotina</taxon>
        <taxon>Dothideomycetes</taxon>
        <taxon>Dothideomycetidae</taxon>
        <taxon>Mycosphaerellales</taxon>
        <taxon>Teratosphaeriaceae</taxon>
        <taxon>Teratosphaeria</taxon>
    </lineage>
</organism>
<keyword evidence="9" id="KW-1185">Reference proteome</keyword>
<evidence type="ECO:0000256" key="1">
    <source>
        <dbReference type="ARBA" id="ARBA00001971"/>
    </source>
</evidence>
<reference evidence="8" key="1">
    <citation type="journal article" date="2020" name="Stud. Mycol.">
        <title>101 Dothideomycetes genomes: a test case for predicting lifestyles and emergence of pathogens.</title>
        <authorList>
            <person name="Haridas S."/>
            <person name="Albert R."/>
            <person name="Binder M."/>
            <person name="Bloem J."/>
            <person name="Labutti K."/>
            <person name="Salamov A."/>
            <person name="Andreopoulos B."/>
            <person name="Baker S."/>
            <person name="Barry K."/>
            <person name="Bills G."/>
            <person name="Bluhm B."/>
            <person name="Cannon C."/>
            <person name="Castanera R."/>
            <person name="Culley D."/>
            <person name="Daum C."/>
            <person name="Ezra D."/>
            <person name="Gonzalez J."/>
            <person name="Henrissat B."/>
            <person name="Kuo A."/>
            <person name="Liang C."/>
            <person name="Lipzen A."/>
            <person name="Lutzoni F."/>
            <person name="Magnuson J."/>
            <person name="Mondo S."/>
            <person name="Nolan M."/>
            <person name="Ohm R."/>
            <person name="Pangilinan J."/>
            <person name="Park H.-J."/>
            <person name="Ramirez L."/>
            <person name="Alfaro M."/>
            <person name="Sun H."/>
            <person name="Tritt A."/>
            <person name="Yoshinaga Y."/>
            <person name="Zwiers L.-H."/>
            <person name="Turgeon B."/>
            <person name="Goodwin S."/>
            <person name="Spatafora J."/>
            <person name="Crous P."/>
            <person name="Grigoriev I."/>
        </authorList>
    </citation>
    <scope>NUCLEOTIDE SEQUENCE</scope>
    <source>
        <strain evidence="8">CBS 116005</strain>
    </source>
</reference>
<name>A0A6G1LMS9_9PEZI</name>
<gene>
    <name evidence="8" type="ORF">EJ03DRAFT_72556</name>
</gene>
<keyword evidence="6" id="KW-0560">Oxidoreductase</keyword>
<dbReference type="Proteomes" id="UP000799436">
    <property type="component" value="Unassembled WGS sequence"/>
</dbReference>
<dbReference type="OrthoDB" id="3934656at2759"/>
<dbReference type="AlphaFoldDB" id="A0A6G1LMS9"/>
<dbReference type="InterPro" id="IPR050121">
    <property type="entry name" value="Cytochrome_P450_monoxygenase"/>
</dbReference>
<evidence type="ECO:0000256" key="5">
    <source>
        <dbReference type="PIRSR" id="PIRSR602401-1"/>
    </source>
</evidence>
<feature type="transmembrane region" description="Helical" evidence="7">
    <location>
        <begin position="6"/>
        <end position="26"/>
    </location>
</feature>
<evidence type="ECO:0000256" key="4">
    <source>
        <dbReference type="ARBA" id="ARBA00023004"/>
    </source>
</evidence>
<keyword evidence="6 8" id="KW-0503">Monooxygenase</keyword>
<dbReference type="GO" id="GO:0004497">
    <property type="term" value="F:monooxygenase activity"/>
    <property type="evidence" value="ECO:0007669"/>
    <property type="project" value="UniProtKB-KW"/>
</dbReference>
<sequence length="525" mass="60287">MISKLLPLLYAYWPVLLLAGVAIYALHNKYYNGLNKYPGHPLAAFTNWWRYFENYSRQTHQTHLKLHKKYGDIVRLGPNALSFADPRAIKIIYGLNKGITKSDFYPVQQAVAKGVRLHSMFSTKDEDYHAKYRRCVNSAFAMSSLVEYEPLVDSTMDAYIEQTERRYSSTGRSCNFSRWLQFFAFDVIGQLTWSKRLGFVDRDEDVSGIVQFVGDFLSYCAPIGQMPFLDLIFHKNPIKLQLQRWGFNNTVFPVTKFALDQAADRVDEMEKIKQDGLVNAENGRGVDLLTKFTQAQHDHPEFMTERQVLASCTSMIFAGSETTAISLSSIFYHVVKHPRVYKKLMEELDQAARDGTITKRENSKVSWAESQKLPYLDAVIQESFRMHPAAGLTLERVVPPQGIEILGEHIPGGTIVGCNAWVLHRRPEIFGHDAESFRPERWLEAKPEQLREMKATMFQFGAGARTCIGKNISLLEIYKLVPTFLRNFEVALEKPDAEWQTHCAWFVRQLKFNTVFNRRNVPLAA</sequence>
<dbReference type="GO" id="GO:0016705">
    <property type="term" value="F:oxidoreductase activity, acting on paired donors, with incorporation or reduction of molecular oxygen"/>
    <property type="evidence" value="ECO:0007669"/>
    <property type="project" value="InterPro"/>
</dbReference>
<dbReference type="Pfam" id="PF00067">
    <property type="entry name" value="p450"/>
    <property type="match status" value="1"/>
</dbReference>
<dbReference type="EMBL" id="ML995809">
    <property type="protein sequence ID" value="KAF2773930.1"/>
    <property type="molecule type" value="Genomic_DNA"/>
</dbReference>
<dbReference type="FunFam" id="1.10.630.10:FF:000050">
    <property type="entry name" value="Cytochrome P450 monooxygenase"/>
    <property type="match status" value="1"/>
</dbReference>
<keyword evidence="5 6" id="KW-0349">Heme</keyword>
<evidence type="ECO:0000256" key="3">
    <source>
        <dbReference type="ARBA" id="ARBA00022723"/>
    </source>
</evidence>
<protein>
    <submittedName>
        <fullName evidence="8">Benzoate 4-monooxygenase cytochrome-like protein P450</fullName>
    </submittedName>
</protein>
<keyword evidence="3 5" id="KW-0479">Metal-binding</keyword>
<evidence type="ECO:0000313" key="9">
    <source>
        <dbReference type="Proteomes" id="UP000799436"/>
    </source>
</evidence>
<evidence type="ECO:0000256" key="2">
    <source>
        <dbReference type="ARBA" id="ARBA00010617"/>
    </source>
</evidence>
<comment type="cofactor">
    <cofactor evidence="1 5">
        <name>heme</name>
        <dbReference type="ChEBI" id="CHEBI:30413"/>
    </cofactor>
</comment>
<comment type="similarity">
    <text evidence="2 6">Belongs to the cytochrome P450 family.</text>
</comment>
<keyword evidence="7" id="KW-0472">Membrane</keyword>
<dbReference type="PRINTS" id="PR00385">
    <property type="entry name" value="P450"/>
</dbReference>
<dbReference type="SUPFAM" id="SSF48264">
    <property type="entry name" value="Cytochrome P450"/>
    <property type="match status" value="1"/>
</dbReference>
<keyword evidence="7" id="KW-1133">Transmembrane helix</keyword>
<keyword evidence="7" id="KW-0812">Transmembrane</keyword>
<evidence type="ECO:0000256" key="7">
    <source>
        <dbReference type="SAM" id="Phobius"/>
    </source>
</evidence>
<evidence type="ECO:0000256" key="6">
    <source>
        <dbReference type="RuleBase" id="RU000461"/>
    </source>
</evidence>
<dbReference type="GO" id="GO:0020037">
    <property type="term" value="F:heme binding"/>
    <property type="evidence" value="ECO:0007669"/>
    <property type="project" value="InterPro"/>
</dbReference>
<feature type="binding site" description="axial binding residue" evidence="5">
    <location>
        <position position="467"/>
    </location>
    <ligand>
        <name>heme</name>
        <dbReference type="ChEBI" id="CHEBI:30413"/>
    </ligand>
    <ligandPart>
        <name>Fe</name>
        <dbReference type="ChEBI" id="CHEBI:18248"/>
    </ligandPart>
</feature>
<dbReference type="InterPro" id="IPR002401">
    <property type="entry name" value="Cyt_P450_E_grp-I"/>
</dbReference>
<proteinExistence type="inferred from homology"/>
<dbReference type="PANTHER" id="PTHR24305:SF232">
    <property type="entry name" value="P450, PUTATIVE (EUROFUNG)-RELATED"/>
    <property type="match status" value="1"/>
</dbReference>